<keyword evidence="7" id="KW-0915">Sodium</keyword>
<protein>
    <submittedName>
        <fullName evidence="11">Pantothenate:Na+ symporter</fullName>
    </submittedName>
</protein>
<dbReference type="PANTHER" id="PTHR48086">
    <property type="entry name" value="SODIUM/PROLINE SYMPORTER-RELATED"/>
    <property type="match status" value="1"/>
</dbReference>
<dbReference type="Proteomes" id="UP000255518">
    <property type="component" value="Unassembled WGS sequence"/>
</dbReference>
<dbReference type="GO" id="GO:0006814">
    <property type="term" value="P:sodium ion transport"/>
    <property type="evidence" value="ECO:0007669"/>
    <property type="project" value="UniProtKB-KW"/>
</dbReference>
<evidence type="ECO:0000256" key="2">
    <source>
        <dbReference type="ARBA" id="ARBA00006434"/>
    </source>
</evidence>
<keyword evidence="4 10" id="KW-0812">Transmembrane</keyword>
<dbReference type="EMBL" id="UGKT01000001">
    <property type="protein sequence ID" value="STT01164.1"/>
    <property type="molecule type" value="Genomic_DNA"/>
</dbReference>
<evidence type="ECO:0000256" key="10">
    <source>
        <dbReference type="SAM" id="Phobius"/>
    </source>
</evidence>
<organism evidence="11 12">
    <name type="scientific">Klebsiella pneumoniae</name>
    <dbReference type="NCBI Taxonomy" id="573"/>
    <lineage>
        <taxon>Bacteria</taxon>
        <taxon>Pseudomonadati</taxon>
        <taxon>Pseudomonadota</taxon>
        <taxon>Gammaproteobacteria</taxon>
        <taxon>Enterobacterales</taxon>
        <taxon>Enterobacteriaceae</taxon>
        <taxon>Klebsiella/Raoultella group</taxon>
        <taxon>Klebsiella</taxon>
        <taxon>Klebsiella pneumoniae complex</taxon>
    </lineage>
</organism>
<dbReference type="InterPro" id="IPR050277">
    <property type="entry name" value="Sodium:Solute_Symporter"/>
</dbReference>
<keyword evidence="9" id="KW-0406">Ion transport</keyword>
<dbReference type="InterPro" id="IPR001734">
    <property type="entry name" value="Na/solute_symporter"/>
</dbReference>
<keyword evidence="8 10" id="KW-0472">Membrane</keyword>
<dbReference type="InterPro" id="IPR038377">
    <property type="entry name" value="Na/Glc_symporter_sf"/>
</dbReference>
<comment type="subcellular location">
    <subcellularLocation>
        <location evidence="1">Membrane</location>
        <topology evidence="1">Multi-pass membrane protein</topology>
    </subcellularLocation>
</comment>
<evidence type="ECO:0000256" key="5">
    <source>
        <dbReference type="ARBA" id="ARBA00022847"/>
    </source>
</evidence>
<dbReference type="GO" id="GO:0015293">
    <property type="term" value="F:symporter activity"/>
    <property type="evidence" value="ECO:0007669"/>
    <property type="project" value="UniProtKB-KW"/>
</dbReference>
<accession>A0A377UU48</accession>
<keyword evidence="5" id="KW-0769">Symport</keyword>
<keyword evidence="6 10" id="KW-1133">Transmembrane helix</keyword>
<keyword evidence="9" id="KW-0739">Sodium transport</keyword>
<dbReference type="PANTHER" id="PTHR48086:SF7">
    <property type="entry name" value="SODIUM-SOLUTE SYMPORTER-RELATED"/>
    <property type="match status" value="1"/>
</dbReference>
<evidence type="ECO:0000256" key="9">
    <source>
        <dbReference type="ARBA" id="ARBA00023201"/>
    </source>
</evidence>
<dbReference type="PROSITE" id="PS50283">
    <property type="entry name" value="NA_SOLUT_SYMP_3"/>
    <property type="match status" value="1"/>
</dbReference>
<evidence type="ECO:0000256" key="1">
    <source>
        <dbReference type="ARBA" id="ARBA00004141"/>
    </source>
</evidence>
<evidence type="ECO:0000256" key="3">
    <source>
        <dbReference type="ARBA" id="ARBA00022448"/>
    </source>
</evidence>
<evidence type="ECO:0000256" key="6">
    <source>
        <dbReference type="ARBA" id="ARBA00022989"/>
    </source>
</evidence>
<evidence type="ECO:0000256" key="8">
    <source>
        <dbReference type="ARBA" id="ARBA00023136"/>
    </source>
</evidence>
<keyword evidence="3" id="KW-0813">Transport</keyword>
<feature type="transmembrane region" description="Helical" evidence="10">
    <location>
        <begin position="6"/>
        <end position="24"/>
    </location>
</feature>
<dbReference type="Gene3D" id="1.20.1730.10">
    <property type="entry name" value="Sodium/glucose cotransporter"/>
    <property type="match status" value="1"/>
</dbReference>
<gene>
    <name evidence="11" type="ORF">NCTC13443_01472</name>
</gene>
<evidence type="ECO:0000256" key="4">
    <source>
        <dbReference type="ARBA" id="ARBA00022692"/>
    </source>
</evidence>
<evidence type="ECO:0000313" key="11">
    <source>
        <dbReference type="EMBL" id="STT01164.1"/>
    </source>
</evidence>
<evidence type="ECO:0000313" key="12">
    <source>
        <dbReference type="Proteomes" id="UP000255518"/>
    </source>
</evidence>
<dbReference type="GO" id="GO:0005886">
    <property type="term" value="C:plasma membrane"/>
    <property type="evidence" value="ECO:0007669"/>
    <property type="project" value="TreeGrafter"/>
</dbReference>
<name>A0A377UU48_KLEPN</name>
<comment type="similarity">
    <text evidence="2">Belongs to the sodium:solute symporter (SSF) (TC 2.A.21) family.</text>
</comment>
<evidence type="ECO:0000256" key="7">
    <source>
        <dbReference type="ARBA" id="ARBA00023053"/>
    </source>
</evidence>
<sequence>MNNMSFMIWFSVYACAMITLGWYVSRKQKTGEDFLLGGRSLPMILTLGSTVGTMVGTGSSVGAVGFGYSNGWPGCFTASAARWGSCWWHGYLHRYVNFAS</sequence>
<reference evidence="11 12" key="1">
    <citation type="submission" date="2018-06" db="EMBL/GenBank/DDBJ databases">
        <authorList>
            <consortium name="Pathogen Informatics"/>
            <person name="Doyle S."/>
        </authorList>
    </citation>
    <scope>NUCLEOTIDE SEQUENCE [LARGE SCALE GENOMIC DNA]</scope>
    <source>
        <strain evidence="11 12">NCTC13443</strain>
    </source>
</reference>
<dbReference type="AlphaFoldDB" id="A0A377UU48"/>
<proteinExistence type="inferred from homology"/>